<sequence length="687" mass="73292">MKLTVVQLKIGEKMKSRNRKNLGKVPGINAVPITLDPATIDGLVDPVNYPGLISRAKADEPFLNIEIPTSTWVPVPTNPARADVLDIYLDDKGNFESGHVSSETVFFPGAVPASYSVRIPQRLLTEGAHHFSYVITTSGAVGSEAGSAQVPLVIDRTAPYDSFPYVPPRLTLPAGWPGNVTEAYLASFDAAGGIPFGIPDYASEGADPGDEWELLYEGASQVIARGSVFPDEVVRFTRDMAEAADGPRKLKYRLVDRAGNVSDLSFELPITVSLAPAPTLGVAGVRDALSLVGAGDRLIDRADTAKSAGMFVIIPTYDADRMADEFFVHLTTTHGTQELGPFPLGGSPLPYDFHVAYATLAALYGTSIGPINLSVEYSVRRHGTLYRVPTASNIELDLAEGGPDYPEKPDPVNTNLLPPVLTGAGSGKTNELDEDDNGLDANVVVELWSDLPPPSARDFTLHLKYMNDLVDSKPVVAATAMPGDEINMKVPWPYIQRHANNTIPLYYEIEIAGTQNRALSPSQPINVNANVISFLKPSVEGALAELPGPPLIPGEIRCGALRAPLRQARVQIPPHPLLQQGMIITVNWTGCSDDDGAVPIPATVGTFPYGPISFAEAQLGFTVAVGPYDTYIKPINRANHSMGSVVISYTVPILNPSPVTSAEAILLVRGVVAGPGYCDGSPWPGTP</sequence>
<dbReference type="AlphaFoldDB" id="A0A5P1DFH6"/>
<evidence type="ECO:0000313" key="3">
    <source>
        <dbReference type="Proteomes" id="UP000408764"/>
    </source>
</evidence>
<dbReference type="RefSeq" id="WP_153872114.1">
    <property type="nucleotide sequence ID" value="NZ_JAEKCT010000011.1"/>
</dbReference>
<evidence type="ECO:0000313" key="2">
    <source>
        <dbReference type="EMBL" id="MRJ39243.1"/>
    </source>
</evidence>
<comment type="caution">
    <text evidence="2">The sequence shown here is derived from an EMBL/GenBank/DDBJ whole genome shotgun (WGS) entry which is preliminary data.</text>
</comment>
<protein>
    <submittedName>
        <fullName evidence="2">Uncharacterized protein</fullName>
    </submittedName>
</protein>
<organism evidence="2 3">
    <name type="scientific">Pseudomonas haemolytica</name>
    <dbReference type="NCBI Taxonomy" id="2600065"/>
    <lineage>
        <taxon>Bacteria</taxon>
        <taxon>Pseudomonadati</taxon>
        <taxon>Pseudomonadota</taxon>
        <taxon>Gammaproteobacteria</taxon>
        <taxon>Pseudomonadales</taxon>
        <taxon>Pseudomonadaceae</taxon>
        <taxon>Pseudomonas</taxon>
    </lineage>
</organism>
<keyword evidence="4" id="KW-1185">Reference proteome</keyword>
<proteinExistence type="predicted"/>
<dbReference type="EMBL" id="VOIW01000006">
    <property type="protein sequence ID" value="MRJ39243.1"/>
    <property type="molecule type" value="Genomic_DNA"/>
</dbReference>
<accession>A0A5P1DFH6</accession>
<dbReference type="Proteomes" id="UP000408764">
    <property type="component" value="Unassembled WGS sequence"/>
</dbReference>
<dbReference type="EMBL" id="JAENSR010000003">
    <property type="protein sequence ID" value="MBK3459838.1"/>
    <property type="molecule type" value="Genomic_DNA"/>
</dbReference>
<name>A0A5P1DFH6_9PSED</name>
<reference evidence="2 3" key="1">
    <citation type="submission" date="2019-08" db="EMBL/GenBank/DDBJ databases">
        <title>Pseudomonas haemolytica sp. nov. isolated from raw milk and skim milk concentrate.</title>
        <authorList>
            <person name="Hofmann K."/>
            <person name="Huptas C."/>
            <person name="Doll E."/>
            <person name="Scherer S."/>
            <person name="Wenning M."/>
        </authorList>
    </citation>
    <scope>NUCLEOTIDE SEQUENCE [LARGE SCALE GENOMIC DNA]</scope>
    <source>
        <strain evidence="2 3">DSM 108987</strain>
    </source>
</reference>
<dbReference type="OrthoDB" id="7023682at2"/>
<evidence type="ECO:0000313" key="1">
    <source>
        <dbReference type="EMBL" id="MBK3459838.1"/>
    </source>
</evidence>
<dbReference type="Proteomes" id="UP000620382">
    <property type="component" value="Unassembled WGS sequence"/>
</dbReference>
<evidence type="ECO:0000313" key="4">
    <source>
        <dbReference type="Proteomes" id="UP000620382"/>
    </source>
</evidence>
<reference evidence="1 4" key="2">
    <citation type="submission" date="2021-01" db="EMBL/GenBank/DDBJ databases">
        <title>Antibiotic resistance and phylogeny of Pseudomonas spp. isolated over three decades from chicken meat in the Norwegian food chain.</title>
        <authorList>
            <person name="Moen B."/>
        </authorList>
    </citation>
    <scope>NUCLEOTIDE SEQUENCE [LARGE SCALE GENOMIC DNA]</scope>
    <source>
        <strain evidence="1 4">MF6766</strain>
    </source>
</reference>
<gene>
    <name evidence="2" type="ORF">FRT59_20025</name>
    <name evidence="1" type="ORF">JJD71_12285</name>
</gene>